<evidence type="ECO:0000313" key="1">
    <source>
        <dbReference type="EMBL" id="SVC27578.1"/>
    </source>
</evidence>
<feature type="non-terminal residue" evidence="1">
    <location>
        <position position="1"/>
    </location>
</feature>
<name>A0A382KSP9_9ZZZZ</name>
<protein>
    <recommendedName>
        <fullName evidence="2">Beta-lactamase-related domain-containing protein</fullName>
    </recommendedName>
</protein>
<dbReference type="AlphaFoldDB" id="A0A382KSP9"/>
<organism evidence="1">
    <name type="scientific">marine metagenome</name>
    <dbReference type="NCBI Taxonomy" id="408172"/>
    <lineage>
        <taxon>unclassified sequences</taxon>
        <taxon>metagenomes</taxon>
        <taxon>ecological metagenomes</taxon>
    </lineage>
</organism>
<reference evidence="1" key="1">
    <citation type="submission" date="2018-05" db="EMBL/GenBank/DDBJ databases">
        <authorList>
            <person name="Lanie J.A."/>
            <person name="Ng W.-L."/>
            <person name="Kazmierczak K.M."/>
            <person name="Andrzejewski T.M."/>
            <person name="Davidsen T.M."/>
            <person name="Wayne K.J."/>
            <person name="Tettelin H."/>
            <person name="Glass J.I."/>
            <person name="Rusch D."/>
            <person name="Podicherti R."/>
            <person name="Tsui H.-C.T."/>
            <person name="Winkler M.E."/>
        </authorList>
    </citation>
    <scope>NUCLEOTIDE SEQUENCE</scope>
</reference>
<dbReference type="SUPFAM" id="SSF56601">
    <property type="entry name" value="beta-lactamase/transpeptidase-like"/>
    <property type="match status" value="1"/>
</dbReference>
<dbReference type="Gene3D" id="3.40.710.10">
    <property type="entry name" value="DD-peptidase/beta-lactamase superfamily"/>
    <property type="match status" value="1"/>
</dbReference>
<proteinExistence type="predicted"/>
<gene>
    <name evidence="1" type="ORF">METZ01_LOCUS280432</name>
</gene>
<sequence>SKVDKTKGIHVPYKKNPNLETLKYFLYRYITVYPPSPTTAYIIEPASKPYEFKFDLAEYKFLNKEMERKGLVSYLYFDKDHIVIDKISPNNRLGEFVNNKTKLRANSVGKSMVSYVLGHAICEGYIDSVDSRINDWDLVKDTLYENHKLIDLLNMASGDQKYVYASHMLENGKINTDDINDVGGWKISFYKYHFKDKKSIKKQYNYNVINTNLILNYVLFKSKGNFQKILNKTFQEKSKIKDGVYFFKKREAHEKSGNADPMFYATRLDYLRIAKAMMDDYQNNTCVGKYLKEIYDRRIPKNINNLEHTPEGDRSEPRFNRTSSYGGQFHMDYPGLKDRVVFGMGGYGGQAILIDVENSRIVVVNSIHYNNTKYKYNHKKLLIDPIKLGKKSFKK</sequence>
<dbReference type="InterPro" id="IPR012338">
    <property type="entry name" value="Beta-lactam/transpept-like"/>
</dbReference>
<accession>A0A382KSP9</accession>
<evidence type="ECO:0008006" key="2">
    <source>
        <dbReference type="Google" id="ProtNLM"/>
    </source>
</evidence>
<dbReference type="EMBL" id="UINC01082634">
    <property type="protein sequence ID" value="SVC27578.1"/>
    <property type="molecule type" value="Genomic_DNA"/>
</dbReference>